<proteinExistence type="predicted"/>
<dbReference type="PANTHER" id="PTHR46672">
    <property type="entry name" value="OS08G0495500 PROTEIN-RELATED"/>
    <property type="match status" value="1"/>
</dbReference>
<reference evidence="4" key="1">
    <citation type="submission" date="2022-11" db="UniProtKB">
        <authorList>
            <consortium name="WormBaseParasite"/>
        </authorList>
    </citation>
    <scope>IDENTIFICATION</scope>
</reference>
<evidence type="ECO:0000313" key="4">
    <source>
        <dbReference type="WBParaSite" id="PDA_v2.g27552.t1"/>
    </source>
</evidence>
<feature type="domain" description="BTB" evidence="2">
    <location>
        <begin position="510"/>
        <end position="568"/>
    </location>
</feature>
<dbReference type="Gene3D" id="3.30.710.10">
    <property type="entry name" value="Potassium Channel Kv1.1, Chain A"/>
    <property type="match status" value="1"/>
</dbReference>
<feature type="region of interest" description="Disordered" evidence="1">
    <location>
        <begin position="101"/>
        <end position="135"/>
    </location>
</feature>
<dbReference type="PROSITE" id="PS50097">
    <property type="entry name" value="BTB"/>
    <property type="match status" value="1"/>
</dbReference>
<name>A0A914Q7X6_9BILA</name>
<dbReference type="CDD" id="cd18186">
    <property type="entry name" value="BTB_POZ_ZBTB_KLHL-like"/>
    <property type="match status" value="1"/>
</dbReference>
<dbReference type="SMART" id="SM00225">
    <property type="entry name" value="BTB"/>
    <property type="match status" value="1"/>
</dbReference>
<feature type="region of interest" description="Disordered" evidence="1">
    <location>
        <begin position="147"/>
        <end position="183"/>
    </location>
</feature>
<evidence type="ECO:0000256" key="1">
    <source>
        <dbReference type="SAM" id="MobiDB-lite"/>
    </source>
</evidence>
<dbReference type="InterPro" id="IPR044714">
    <property type="entry name" value="AtSIBP1-like"/>
</dbReference>
<sequence length="660" mass="74234">MTDKFTILMNVATEVFENEKIDKPKTFYKKLNKYCNDRGMKGNDFGGSWRKYMSHVKKSFEDNGNRFIDIDKLRYAELQRNLDKDYCTAAPILHDRTSFQSNGAQSVGTEDCTNANTESASNENGENNNQSSDDVSSIIKSILKKVHPISPNTSAQSESRKRVRISDSPVTGNNLQQTNNDSINKNMPILVPLVAKKPSQHLRRGFYNQNGKHNVLTGPRYDFLSKPIRPGMRFIQPIRQPLYNINSSNNSFSSQKSVSFNDHIIEMGNEEEKLETFSIYTEGNMADKEKSQTPEDVLSNSDTEAQYQVSNDLNEIVEIHNSSDAETPESVDMLSLSVAGEDDGGQQEKHNFATTFVNNSLQSPSIAPKLVSPTIISSSTKIISKDEDDPIPFKKSRQEIAIITPPATKICEEVVSITETDDISESQTLCDFVLNETACVNLNQSSDVMLRSISSGETDSTLQNNLVEPDDHSDVKPTQNTCSEPPPFSSPPSTYQISEYCDIFANKKYYDVVIISSDGTKIQAHRSVLSYFSSEFTEIFEKSTEFPVQIDMKDFDADTIKAALDFMRFKPDSIVGKEFSLLKFATKYNIPKLMETCSINANNLTVTKVNAIRFIQTAYDYNLEKLKQKCLKFLAEKKKEIDIANSKLPYNILIDLINVL</sequence>
<feature type="compositionally biased region" description="Low complexity" evidence="1">
    <location>
        <begin position="113"/>
        <end position="135"/>
    </location>
</feature>
<dbReference type="Proteomes" id="UP000887578">
    <property type="component" value="Unplaced"/>
</dbReference>
<organism evidence="3 4">
    <name type="scientific">Panagrolaimus davidi</name>
    <dbReference type="NCBI Taxonomy" id="227884"/>
    <lineage>
        <taxon>Eukaryota</taxon>
        <taxon>Metazoa</taxon>
        <taxon>Ecdysozoa</taxon>
        <taxon>Nematoda</taxon>
        <taxon>Chromadorea</taxon>
        <taxon>Rhabditida</taxon>
        <taxon>Tylenchina</taxon>
        <taxon>Panagrolaimomorpha</taxon>
        <taxon>Panagrolaimoidea</taxon>
        <taxon>Panagrolaimidae</taxon>
        <taxon>Panagrolaimus</taxon>
    </lineage>
</organism>
<feature type="compositionally biased region" description="Polar residues" evidence="1">
    <location>
        <begin position="101"/>
        <end position="112"/>
    </location>
</feature>
<accession>A0A914Q7X6</accession>
<dbReference type="InterPro" id="IPR000210">
    <property type="entry name" value="BTB/POZ_dom"/>
</dbReference>
<dbReference type="CDD" id="cd14733">
    <property type="entry name" value="BACK"/>
    <property type="match status" value="1"/>
</dbReference>
<feature type="compositionally biased region" description="Polar residues" evidence="1">
    <location>
        <begin position="168"/>
        <end position="183"/>
    </location>
</feature>
<keyword evidence="3" id="KW-1185">Reference proteome</keyword>
<evidence type="ECO:0000313" key="3">
    <source>
        <dbReference type="Proteomes" id="UP000887578"/>
    </source>
</evidence>
<dbReference type="Pfam" id="PF00651">
    <property type="entry name" value="BTB"/>
    <property type="match status" value="1"/>
</dbReference>
<dbReference type="AlphaFoldDB" id="A0A914Q7X6"/>
<protein>
    <submittedName>
        <fullName evidence="4">BTB domain-containing protein</fullName>
    </submittedName>
</protein>
<dbReference type="SUPFAM" id="SSF54695">
    <property type="entry name" value="POZ domain"/>
    <property type="match status" value="1"/>
</dbReference>
<dbReference type="PANTHER" id="PTHR46672:SF1">
    <property type="entry name" value="OS08G0103600 PROTEIN"/>
    <property type="match status" value="1"/>
</dbReference>
<dbReference type="WBParaSite" id="PDA_v2.g27552.t1">
    <property type="protein sequence ID" value="PDA_v2.g27552.t1"/>
    <property type="gene ID" value="PDA_v2.g27552"/>
</dbReference>
<feature type="region of interest" description="Disordered" evidence="1">
    <location>
        <begin position="459"/>
        <end position="493"/>
    </location>
</feature>
<dbReference type="InterPro" id="IPR011333">
    <property type="entry name" value="SKP1/BTB/POZ_sf"/>
</dbReference>
<evidence type="ECO:0000259" key="2">
    <source>
        <dbReference type="PROSITE" id="PS50097"/>
    </source>
</evidence>